<keyword evidence="2" id="KW-1185">Reference proteome</keyword>
<organism evidence="1 2">
    <name type="scientific">Pseudomonas kulmbachensis</name>
    <dbReference type="NCBI Taxonomy" id="3043408"/>
    <lineage>
        <taxon>Bacteria</taxon>
        <taxon>Pseudomonadati</taxon>
        <taxon>Pseudomonadota</taxon>
        <taxon>Gammaproteobacteria</taxon>
        <taxon>Pseudomonadales</taxon>
        <taxon>Pseudomonadaceae</taxon>
        <taxon>Pseudomonas</taxon>
    </lineage>
</organism>
<sequence>MIKQFVVGLLAVSLLAGCGEDKEKVAQEKIREAKAVYDNRPQGTLNEAGTRTLTADDINLCVTQMDYAKSILDVMLADYPSTKVAQSPEARKLDANLRAQLATCKQTKAQMGW</sequence>
<name>A0ABW7LUV2_9PSED</name>
<comment type="caution">
    <text evidence="1">The sequence shown here is derived from an EMBL/GenBank/DDBJ whole genome shotgun (WGS) entry which is preliminary data.</text>
</comment>
<evidence type="ECO:0008006" key="3">
    <source>
        <dbReference type="Google" id="ProtNLM"/>
    </source>
</evidence>
<gene>
    <name evidence="1" type="ORF">ACHMWK_05700</name>
</gene>
<evidence type="ECO:0000313" key="2">
    <source>
        <dbReference type="Proteomes" id="UP001609821"/>
    </source>
</evidence>
<proteinExistence type="predicted"/>
<dbReference type="EMBL" id="JBINXB010000004">
    <property type="protein sequence ID" value="MFH6565472.1"/>
    <property type="molecule type" value="Genomic_DNA"/>
</dbReference>
<evidence type="ECO:0000313" key="1">
    <source>
        <dbReference type="EMBL" id="MFH6565472.1"/>
    </source>
</evidence>
<dbReference type="RefSeq" id="WP_395246725.1">
    <property type="nucleotide sequence ID" value="NZ_JBINXA010000081.1"/>
</dbReference>
<protein>
    <recommendedName>
        <fullName evidence="3">Lipoprotein</fullName>
    </recommendedName>
</protein>
<dbReference type="Proteomes" id="UP001609821">
    <property type="component" value="Unassembled WGS sequence"/>
</dbReference>
<accession>A0ABW7LUV2</accession>
<reference evidence="1 2" key="1">
    <citation type="submission" date="2024-10" db="EMBL/GenBank/DDBJ databases">
        <title>Aeromonas and Pseudomonas from the Cagarras Archipelago, Rio de Janeiro, Brazil.</title>
        <authorList>
            <person name="Canellas A.L.B."/>
            <person name="Laport M.S."/>
        </authorList>
    </citation>
    <scope>NUCLEOTIDE SEQUENCE [LARGE SCALE GENOMIC DNA]</scope>
    <source>
        <strain evidence="1 2">CPF-4</strain>
    </source>
</reference>
<dbReference type="PROSITE" id="PS51257">
    <property type="entry name" value="PROKAR_LIPOPROTEIN"/>
    <property type="match status" value="1"/>
</dbReference>